<protein>
    <recommendedName>
        <fullName evidence="3">Fibronectin type-III domain-containing protein</fullName>
    </recommendedName>
</protein>
<sequence length="234" mass="25720">MRRLGTLIIIISLLFACSKSSDGDENQNGNGNGQDAPNGVQLVFPFENSLCNEGINLTPTESTVLFEWEPNTNADVYTLTVENLATNSISQFDTVDFIFPVVINRAAPYRWSVEYNHQGETKQSALWNFYNAGLGIQNYTPFPAEIVSPAMAQTIPSTNSLTLEWNGSDLDDDIVNYDVYLGIENPPSVNATDVNVNQLTVSVTPGTIYYWYVVTKDAAGNSSESGVYQFSISN</sequence>
<dbReference type="Proteomes" id="UP000676776">
    <property type="component" value="Unassembled WGS sequence"/>
</dbReference>
<dbReference type="PROSITE" id="PS51257">
    <property type="entry name" value="PROKAR_LIPOPROTEIN"/>
    <property type="match status" value="1"/>
</dbReference>
<accession>A0ABS3T1W6</accession>
<name>A0ABS3T1W6_9FLAO</name>
<dbReference type="EMBL" id="JAGEVF010000005">
    <property type="protein sequence ID" value="MBO3116742.1"/>
    <property type="molecule type" value="Genomic_DNA"/>
</dbReference>
<dbReference type="RefSeq" id="WP_208154105.1">
    <property type="nucleotide sequence ID" value="NZ_JAGEVF010000005.1"/>
</dbReference>
<proteinExistence type="predicted"/>
<dbReference type="InterPro" id="IPR013783">
    <property type="entry name" value="Ig-like_fold"/>
</dbReference>
<evidence type="ECO:0008006" key="3">
    <source>
        <dbReference type="Google" id="ProtNLM"/>
    </source>
</evidence>
<dbReference type="SUPFAM" id="SSF49265">
    <property type="entry name" value="Fibronectin type III"/>
    <property type="match status" value="1"/>
</dbReference>
<gene>
    <name evidence="1" type="ORF">J4050_08290</name>
</gene>
<reference evidence="1 2" key="1">
    <citation type="submission" date="2021-03" db="EMBL/GenBank/DDBJ databases">
        <title>Winogradskyella sp. nov., isolated from costal sediment.</title>
        <authorList>
            <person name="Gao C."/>
        </authorList>
    </citation>
    <scope>NUCLEOTIDE SEQUENCE [LARGE SCALE GENOMIC DNA]</scope>
    <source>
        <strain evidence="1 2">DF17</strain>
    </source>
</reference>
<evidence type="ECO:0000313" key="1">
    <source>
        <dbReference type="EMBL" id="MBO3116742.1"/>
    </source>
</evidence>
<dbReference type="InterPro" id="IPR036116">
    <property type="entry name" value="FN3_sf"/>
</dbReference>
<evidence type="ECO:0000313" key="2">
    <source>
        <dbReference type="Proteomes" id="UP000676776"/>
    </source>
</evidence>
<keyword evidence="2" id="KW-1185">Reference proteome</keyword>
<organism evidence="1 2">
    <name type="scientific">Winogradskyella pelagia</name>
    <dbReference type="NCBI Taxonomy" id="2819984"/>
    <lineage>
        <taxon>Bacteria</taxon>
        <taxon>Pseudomonadati</taxon>
        <taxon>Bacteroidota</taxon>
        <taxon>Flavobacteriia</taxon>
        <taxon>Flavobacteriales</taxon>
        <taxon>Flavobacteriaceae</taxon>
        <taxon>Winogradskyella</taxon>
    </lineage>
</organism>
<comment type="caution">
    <text evidence="1">The sequence shown here is derived from an EMBL/GenBank/DDBJ whole genome shotgun (WGS) entry which is preliminary data.</text>
</comment>
<dbReference type="Gene3D" id="2.60.40.10">
    <property type="entry name" value="Immunoglobulins"/>
    <property type="match status" value="1"/>
</dbReference>